<evidence type="ECO:0000313" key="5">
    <source>
        <dbReference type="Proteomes" id="UP001609219"/>
    </source>
</evidence>
<evidence type="ECO:0000313" key="4">
    <source>
        <dbReference type="Proteomes" id="UP001609175"/>
    </source>
</evidence>
<dbReference type="EMBL" id="JBIMSN010000181">
    <property type="protein sequence ID" value="MFH5232950.1"/>
    <property type="molecule type" value="Genomic_DNA"/>
</dbReference>
<feature type="chain" id="PRO_5045033524" description="Lipoprotein" evidence="1">
    <location>
        <begin position="20"/>
        <end position="203"/>
    </location>
</feature>
<dbReference type="Proteomes" id="UP001609175">
    <property type="component" value="Unassembled WGS sequence"/>
</dbReference>
<keyword evidence="1" id="KW-0732">Signal</keyword>
<comment type="caution">
    <text evidence="2">The sequence shown here is derived from an EMBL/GenBank/DDBJ whole genome shotgun (WGS) entry which is preliminary data.</text>
</comment>
<evidence type="ECO:0008006" key="6">
    <source>
        <dbReference type="Google" id="ProtNLM"/>
    </source>
</evidence>
<name>A0ABW7JJG3_9NOCA</name>
<proteinExistence type="predicted"/>
<sequence>MAPKSHLKTAAALTTTAAAVTVAFLLPACSNDEPNTPTITTTAPLSGPDTTVADNPEAAATEQALAAVTRYFQVLSRLDADATTSIADADAVAAGAVLETLKADVTVRRSKGLVITGDVTVLSAKAGDPHIPPPTPAKVEVRACVDTSTRDARFPDGTSAIDSNRLKQQLAILTVENQSWPDSAGWRVTVDAGNRGQERCDAQ</sequence>
<organism evidence="2 4">
    <name type="scientific">Antrihabitans spumae</name>
    <dbReference type="NCBI Taxonomy" id="3373370"/>
    <lineage>
        <taxon>Bacteria</taxon>
        <taxon>Bacillati</taxon>
        <taxon>Actinomycetota</taxon>
        <taxon>Actinomycetes</taxon>
        <taxon>Mycobacteriales</taxon>
        <taxon>Nocardiaceae</taxon>
        <taxon>Antrihabitans</taxon>
    </lineage>
</organism>
<dbReference type="RefSeq" id="WP_395113530.1">
    <property type="nucleotide sequence ID" value="NZ_JBIMSN010000181.1"/>
</dbReference>
<dbReference type="EMBL" id="JBIMSO010000035">
    <property type="protein sequence ID" value="MFH5208100.1"/>
    <property type="molecule type" value="Genomic_DNA"/>
</dbReference>
<evidence type="ECO:0000256" key="1">
    <source>
        <dbReference type="SAM" id="SignalP"/>
    </source>
</evidence>
<accession>A0ABW7JJG3</accession>
<protein>
    <recommendedName>
        <fullName evidence="6">Lipoprotein</fullName>
    </recommendedName>
</protein>
<gene>
    <name evidence="2" type="ORF">ACHIPZ_07725</name>
    <name evidence="3" type="ORF">ACHIRB_30945</name>
</gene>
<dbReference type="Proteomes" id="UP001609219">
    <property type="component" value="Unassembled WGS sequence"/>
</dbReference>
<feature type="signal peptide" evidence="1">
    <location>
        <begin position="1"/>
        <end position="19"/>
    </location>
</feature>
<evidence type="ECO:0000313" key="2">
    <source>
        <dbReference type="EMBL" id="MFH5208100.1"/>
    </source>
</evidence>
<keyword evidence="5" id="KW-1185">Reference proteome</keyword>
<reference evidence="4 5" key="1">
    <citation type="submission" date="2024-10" db="EMBL/GenBank/DDBJ databases">
        <authorList>
            <person name="Riesco R."/>
        </authorList>
    </citation>
    <scope>NUCLEOTIDE SEQUENCE [LARGE SCALE GENOMIC DNA]</scope>
    <source>
        <strain evidence="2 4">NCIMB 15449</strain>
        <strain evidence="3 5">NCIMB 15450</strain>
    </source>
</reference>
<evidence type="ECO:0000313" key="3">
    <source>
        <dbReference type="EMBL" id="MFH5232950.1"/>
    </source>
</evidence>